<keyword evidence="6" id="KW-0285">Flavoprotein</keyword>
<feature type="region of interest" description="Disordered" evidence="17">
    <location>
        <begin position="438"/>
        <end position="457"/>
    </location>
</feature>
<organism evidence="21">
    <name type="scientific">Sporolactobacillus sp. Y61</name>
    <dbReference type="NCBI Taxonomy" id="3160863"/>
    <lineage>
        <taxon>Bacteria</taxon>
        <taxon>Bacillati</taxon>
        <taxon>Bacillota</taxon>
        <taxon>Bacilli</taxon>
        <taxon>Bacillales</taxon>
        <taxon>Sporolactobacillaceae</taxon>
        <taxon>Sporolactobacillus</taxon>
    </lineage>
</organism>
<evidence type="ECO:0000259" key="20">
    <source>
        <dbReference type="Pfam" id="PF04898"/>
    </source>
</evidence>
<evidence type="ECO:0000256" key="3">
    <source>
        <dbReference type="ARBA" id="ARBA00001974"/>
    </source>
</evidence>
<comment type="similarity">
    <text evidence="4">Belongs to the glutamate synthase family.</text>
</comment>
<evidence type="ECO:0000256" key="6">
    <source>
        <dbReference type="ARBA" id="ARBA00022630"/>
    </source>
</evidence>
<dbReference type="SUPFAM" id="SSF69336">
    <property type="entry name" value="Alpha subunit of glutamate synthase, C-terminal domain"/>
    <property type="match status" value="1"/>
</dbReference>
<protein>
    <submittedName>
        <fullName evidence="21">Glutamate synthase large subunit</fullName>
        <ecNumber evidence="21">1.4.1.13</ecNumber>
    </submittedName>
</protein>
<dbReference type="Gene3D" id="3.20.20.70">
    <property type="entry name" value="Aldolase class I"/>
    <property type="match status" value="2"/>
</dbReference>
<dbReference type="Pfam" id="PF01493">
    <property type="entry name" value="GXGXG"/>
    <property type="match status" value="1"/>
</dbReference>
<gene>
    <name evidence="21" type="primary">gltB</name>
    <name evidence="21" type="ORF">ABNN70_08425</name>
</gene>
<keyword evidence="7" id="KW-0288">FMN</keyword>
<keyword evidence="15" id="KW-0003">3Fe-4S</keyword>
<evidence type="ECO:0000256" key="12">
    <source>
        <dbReference type="ARBA" id="ARBA00023004"/>
    </source>
</evidence>
<dbReference type="Pfam" id="PF01645">
    <property type="entry name" value="Glu_synthase"/>
    <property type="match status" value="1"/>
</dbReference>
<evidence type="ECO:0000256" key="16">
    <source>
        <dbReference type="ARBA" id="ARBA00029440"/>
    </source>
</evidence>
<evidence type="ECO:0000256" key="10">
    <source>
        <dbReference type="ARBA" id="ARBA00022962"/>
    </source>
</evidence>
<dbReference type="EMBL" id="CP159510">
    <property type="protein sequence ID" value="XCJ15757.1"/>
    <property type="molecule type" value="Genomic_DNA"/>
</dbReference>
<keyword evidence="8" id="KW-0479">Metal-binding</keyword>
<dbReference type="InterPro" id="IPR002489">
    <property type="entry name" value="Glu_synth_asu_C"/>
</dbReference>
<keyword evidence="5" id="KW-0028">Amino-acid biosynthesis</keyword>
<dbReference type="Pfam" id="PF04898">
    <property type="entry name" value="Glu_syn_central"/>
    <property type="match status" value="1"/>
</dbReference>
<keyword evidence="9" id="KW-0274">FAD</keyword>
<comment type="cofactor">
    <cofactor evidence="2">
        <name>[3Fe-4S] cluster</name>
        <dbReference type="ChEBI" id="CHEBI:21137"/>
    </cofactor>
</comment>
<dbReference type="RefSeq" id="WP_353947537.1">
    <property type="nucleotide sequence ID" value="NZ_CP159510.1"/>
</dbReference>
<feature type="domain" description="Glutamate synthase" evidence="19">
    <location>
        <begin position="345"/>
        <end position="712"/>
    </location>
</feature>
<evidence type="ECO:0000259" key="19">
    <source>
        <dbReference type="Pfam" id="PF01645"/>
    </source>
</evidence>
<dbReference type="PANTHER" id="PTHR43100:SF1">
    <property type="entry name" value="GLUTAMATE SYNTHASE [NADPH] SMALL CHAIN"/>
    <property type="match status" value="1"/>
</dbReference>
<sequence length="1067" mass="117301">MRLYQQKVQGYTYEDVTKAIQPMAEQGKEPTGSMGNDTPLAVLSNKPQLLFDYFKQWFSQVTNPPIDAIREAWVMSKITWLGPHVGLLDPTHHLTRQIRLEHPILDRRTFRAVTRQGLKSATIDTLFTADKGEKGLSDALDQVILRADQLIHEGVSLLILSDRKIDEHHLPIPSLLAVSALHHHLIDKGTRPEVSLIVDSGEPRDSHQVALLLGYGADAIHPYLAIETVCALRTAGHLTMDEETAEKNYIAALVGGLVKIMSKVGISSIQSYRGAQTFEALGLSDKLIQKYFKGTVSQIGGIGLDEIAEETILRHRKATDELREGRLRSLDAGSTLQWRRGGEQHKIEPLIIHMLQQATRRNDYKLYKDYAEMVDNAPFSTIRSLLTFERDREPIPVDEVEPVENLFRRFKTGAMSYGSISKEAHEAMAIAMNRIGGKSNSGEGGENPERFTPDAKGNWRRSAIKQVASARFGVTSYYLSEASELQIKMAQGAKPGEGGQLPAGKVYPWIAHTRRATPGVALISPPPHHDIYSIEDLAQLIYDLKSSNPKARISVKLVAKGGVGTIAAGVAKGKADVILISGHDGGTGAASKTSIKHAGLPWEIGLAEAHQTLMKNGLRDRVRLETDGKLMTGRDVLIAACLGAEEFGFATAPLIVLGCLMMRHCHLDTCPVGIATQNPELRKNFSGSPDYIVNFMTFIAQDLREQLADLGYRSLDEVIGQAHLLRIKKEVHNHWKAKHLDLSDLLYQAESDVSKRHFARAQDHHMERRFDERHLISTCLSTIENKHPIHLSYKIRNADRTVGTTLGYVISKSTAGRGLPEDTINLQFAGSAGQSFASFIPKGVTMSLIGDANDYVGKGLSGGKVIIRSEEVAGVNTDAQAMMGNVAFFGATDGEAYIRGTAGGRFCVRNSGAQAVVEGVGENGCEYMTGGNVIILGAIGRNFAAGMSGGVAYILSEQPEDQLVHHINQALVNIERVTEKDEQMKVYELMKNHLAYTGSPKAKAALDHWSETLERLVKVIPRDYETMLAQISRLESEGLSQKQAQEQAFYLKKSGKLTAGYVKYQPV</sequence>
<keyword evidence="13" id="KW-0411">Iron-sulfur</keyword>
<evidence type="ECO:0000256" key="15">
    <source>
        <dbReference type="ARBA" id="ARBA00023291"/>
    </source>
</evidence>
<dbReference type="Gene3D" id="2.160.20.60">
    <property type="entry name" value="Glutamate synthase, alpha subunit, C-terminal domain"/>
    <property type="match status" value="1"/>
</dbReference>
<dbReference type="GO" id="GO:0004355">
    <property type="term" value="F:glutamate synthase (NADPH) activity"/>
    <property type="evidence" value="ECO:0007669"/>
    <property type="project" value="UniProtKB-EC"/>
</dbReference>
<dbReference type="EC" id="1.4.1.13" evidence="21"/>
<proteinExistence type="inferred from homology"/>
<evidence type="ECO:0000313" key="21">
    <source>
        <dbReference type="EMBL" id="XCJ15757.1"/>
    </source>
</evidence>
<evidence type="ECO:0000256" key="13">
    <source>
        <dbReference type="ARBA" id="ARBA00023014"/>
    </source>
</evidence>
<evidence type="ECO:0000256" key="4">
    <source>
        <dbReference type="ARBA" id="ARBA00009716"/>
    </source>
</evidence>
<dbReference type="SUPFAM" id="SSF51395">
    <property type="entry name" value="FMN-linked oxidoreductases"/>
    <property type="match status" value="1"/>
</dbReference>
<dbReference type="CDD" id="cd02808">
    <property type="entry name" value="GltS_FMN"/>
    <property type="match status" value="1"/>
</dbReference>
<comment type="cofactor">
    <cofactor evidence="3">
        <name>FAD</name>
        <dbReference type="ChEBI" id="CHEBI:57692"/>
    </cofactor>
</comment>
<feature type="domain" description="Glutamate synthase alpha subunit C-terminal" evidence="18">
    <location>
        <begin position="793"/>
        <end position="983"/>
    </location>
</feature>
<comment type="pathway">
    <text evidence="16">Amino-acid biosynthesis.</text>
</comment>
<keyword evidence="11 21" id="KW-0560">Oxidoreductase</keyword>
<dbReference type="FunFam" id="3.20.20.70:FF:000031">
    <property type="entry name" value="Glutamate synthase 1 [NADH]"/>
    <property type="match status" value="1"/>
</dbReference>
<dbReference type="FunFam" id="2.160.20.60:FF:000001">
    <property type="entry name" value="Glutamate synthase, large subunit"/>
    <property type="match status" value="1"/>
</dbReference>
<dbReference type="AlphaFoldDB" id="A0AAU8IBM6"/>
<dbReference type="GO" id="GO:0006537">
    <property type="term" value="P:glutamate biosynthetic process"/>
    <property type="evidence" value="ECO:0007669"/>
    <property type="project" value="UniProtKB-KW"/>
</dbReference>
<dbReference type="PANTHER" id="PTHR43100">
    <property type="entry name" value="GLUTAMATE SYNTHASE [NADPH] SMALL CHAIN"/>
    <property type="match status" value="1"/>
</dbReference>
<dbReference type="InterPro" id="IPR002932">
    <property type="entry name" value="Glu_synthdom"/>
</dbReference>
<dbReference type="InterPro" id="IPR013785">
    <property type="entry name" value="Aldolase_TIM"/>
</dbReference>
<evidence type="ECO:0000256" key="8">
    <source>
        <dbReference type="ARBA" id="ARBA00022723"/>
    </source>
</evidence>
<evidence type="ECO:0000256" key="11">
    <source>
        <dbReference type="ARBA" id="ARBA00023002"/>
    </source>
</evidence>
<keyword evidence="10" id="KW-0315">Glutamine amidotransferase</keyword>
<evidence type="ECO:0000259" key="18">
    <source>
        <dbReference type="Pfam" id="PF01493"/>
    </source>
</evidence>
<dbReference type="GO" id="GO:0051538">
    <property type="term" value="F:3 iron, 4 sulfur cluster binding"/>
    <property type="evidence" value="ECO:0007669"/>
    <property type="project" value="UniProtKB-KW"/>
</dbReference>
<evidence type="ECO:0000256" key="17">
    <source>
        <dbReference type="SAM" id="MobiDB-lite"/>
    </source>
</evidence>
<keyword evidence="12" id="KW-0408">Iron</keyword>
<evidence type="ECO:0000256" key="14">
    <source>
        <dbReference type="ARBA" id="ARBA00023164"/>
    </source>
</evidence>
<accession>A0AAU8IBM6</accession>
<dbReference type="CDD" id="cd00982">
    <property type="entry name" value="gltB_C"/>
    <property type="match status" value="1"/>
</dbReference>
<name>A0AAU8IBM6_9BACL</name>
<keyword evidence="14" id="KW-0314">Glutamate biosynthesis</keyword>
<dbReference type="InterPro" id="IPR051394">
    <property type="entry name" value="Glutamate_Synthase"/>
</dbReference>
<evidence type="ECO:0000256" key="5">
    <source>
        <dbReference type="ARBA" id="ARBA00022605"/>
    </source>
</evidence>
<dbReference type="InterPro" id="IPR006982">
    <property type="entry name" value="Glu_synth_centr_N"/>
</dbReference>
<evidence type="ECO:0000256" key="7">
    <source>
        <dbReference type="ARBA" id="ARBA00022643"/>
    </source>
</evidence>
<comment type="cofactor">
    <cofactor evidence="1">
        <name>FMN</name>
        <dbReference type="ChEBI" id="CHEBI:58210"/>
    </cofactor>
</comment>
<evidence type="ECO:0000256" key="2">
    <source>
        <dbReference type="ARBA" id="ARBA00001927"/>
    </source>
</evidence>
<feature type="domain" description="Glutamate synthase central-N" evidence="20">
    <location>
        <begin position="5"/>
        <end position="284"/>
    </location>
</feature>
<dbReference type="NCBIfam" id="NF008730">
    <property type="entry name" value="PRK11750.1"/>
    <property type="match status" value="1"/>
</dbReference>
<dbReference type="GO" id="GO:0046872">
    <property type="term" value="F:metal ion binding"/>
    <property type="evidence" value="ECO:0007669"/>
    <property type="project" value="UniProtKB-KW"/>
</dbReference>
<evidence type="ECO:0000256" key="1">
    <source>
        <dbReference type="ARBA" id="ARBA00001917"/>
    </source>
</evidence>
<dbReference type="InterPro" id="IPR036485">
    <property type="entry name" value="Glu_synth_asu_C_sf"/>
</dbReference>
<reference evidence="21" key="1">
    <citation type="submission" date="2024-06" db="EMBL/GenBank/DDBJ databases">
        <authorList>
            <person name="Fan A."/>
            <person name="Zhang F.Y."/>
            <person name="Zhang L."/>
        </authorList>
    </citation>
    <scope>NUCLEOTIDE SEQUENCE</scope>
    <source>
        <strain evidence="21">Y61</strain>
    </source>
</reference>
<evidence type="ECO:0000256" key="9">
    <source>
        <dbReference type="ARBA" id="ARBA00022827"/>
    </source>
</evidence>